<dbReference type="InterPro" id="IPR013216">
    <property type="entry name" value="Methyltransf_11"/>
</dbReference>
<evidence type="ECO:0000259" key="4">
    <source>
        <dbReference type="Pfam" id="PF08241"/>
    </source>
</evidence>
<dbReference type="AlphaFoldDB" id="H0E580"/>
<dbReference type="GO" id="GO:0032259">
    <property type="term" value="P:methylation"/>
    <property type="evidence" value="ECO:0007669"/>
    <property type="project" value="UniProtKB-KW"/>
</dbReference>
<evidence type="ECO:0000256" key="3">
    <source>
        <dbReference type="ARBA" id="ARBA00022691"/>
    </source>
</evidence>
<accession>H0E580</accession>
<dbReference type="CDD" id="cd02440">
    <property type="entry name" value="AdoMet_MTases"/>
    <property type="match status" value="1"/>
</dbReference>
<keyword evidence="1" id="KW-0489">Methyltransferase</keyword>
<sequence>MGEQHAGVSAALATVDQGACDAMAARIAAAVDAEPAAEDAAGRWRTDYLDNPEVVPLNFTKCFAILEAAGGGSLEGRSILDIGCGGGGFVTQARALGMRPVGIDIYTGQAHSRSAAEGLLRSRGASEQEIAEIVRDGDITEPVGDLADRFDFSISVGMLEHIPDRDARRRAVENMIRVLKPGGTMLLICGPNRRMPFDLFHYGPRFPFYHQLPSRLKAPYMRRLIKPRRPDLNEVQTATTFLTGVSIREIEAAVRTVSPQAEIAQAFPIFVRMAVSRAWLKRPAAQVVVQAVSRLLVRTKSEPLILIVATRR</sequence>
<keyword evidence="3" id="KW-0949">S-adenosyl-L-methionine</keyword>
<dbReference type="OrthoDB" id="5566900at2"/>
<evidence type="ECO:0000313" key="5">
    <source>
        <dbReference type="EMBL" id="EHN11159.1"/>
    </source>
</evidence>
<keyword evidence="6" id="KW-1185">Reference proteome</keyword>
<evidence type="ECO:0000256" key="2">
    <source>
        <dbReference type="ARBA" id="ARBA00022679"/>
    </source>
</evidence>
<keyword evidence="2" id="KW-0808">Transferase</keyword>
<gene>
    <name evidence="5" type="ORF">PAI11_19690</name>
</gene>
<comment type="caution">
    <text evidence="5">The sequence shown here is derived from an EMBL/GenBank/DDBJ whole genome shotgun (WGS) entry which is preliminary data.</text>
</comment>
<dbReference type="PANTHER" id="PTHR43464:SF19">
    <property type="entry name" value="UBIQUINONE BIOSYNTHESIS O-METHYLTRANSFERASE, MITOCHONDRIAL"/>
    <property type="match status" value="1"/>
</dbReference>
<dbReference type="GO" id="GO:0008757">
    <property type="term" value="F:S-adenosylmethionine-dependent methyltransferase activity"/>
    <property type="evidence" value="ECO:0007669"/>
    <property type="project" value="InterPro"/>
</dbReference>
<dbReference type="InterPro" id="IPR029063">
    <property type="entry name" value="SAM-dependent_MTases_sf"/>
</dbReference>
<dbReference type="PANTHER" id="PTHR43464">
    <property type="entry name" value="METHYLTRANSFERASE"/>
    <property type="match status" value="1"/>
</dbReference>
<reference evidence="5 6" key="1">
    <citation type="journal article" date="2013" name="Biodegradation">
        <title>Quantitative proteomic analysis of ibuprofen-degrading Patulibacter sp. strain I11.</title>
        <authorList>
            <person name="Almeida B."/>
            <person name="Kjeldal H."/>
            <person name="Lolas I."/>
            <person name="Knudsen A.D."/>
            <person name="Carvalho G."/>
            <person name="Nielsen K.L."/>
            <person name="Barreto Crespo M.T."/>
            <person name="Stensballe A."/>
            <person name="Nielsen J.L."/>
        </authorList>
    </citation>
    <scope>NUCLEOTIDE SEQUENCE [LARGE SCALE GENOMIC DNA]</scope>
    <source>
        <strain evidence="5 6">I11</strain>
    </source>
</reference>
<dbReference type="RefSeq" id="WP_007574060.1">
    <property type="nucleotide sequence ID" value="NZ_AGUD01000142.1"/>
</dbReference>
<dbReference type="EMBL" id="AGUD01000142">
    <property type="protein sequence ID" value="EHN11159.1"/>
    <property type="molecule type" value="Genomic_DNA"/>
</dbReference>
<evidence type="ECO:0000313" key="6">
    <source>
        <dbReference type="Proteomes" id="UP000005143"/>
    </source>
</evidence>
<proteinExistence type="predicted"/>
<dbReference type="SUPFAM" id="SSF53335">
    <property type="entry name" value="S-adenosyl-L-methionine-dependent methyltransferases"/>
    <property type="match status" value="1"/>
</dbReference>
<protein>
    <recommendedName>
        <fullName evidence="4">Methyltransferase type 11 domain-containing protein</fullName>
    </recommendedName>
</protein>
<evidence type="ECO:0000256" key="1">
    <source>
        <dbReference type="ARBA" id="ARBA00022603"/>
    </source>
</evidence>
<name>H0E580_9ACTN</name>
<dbReference type="Proteomes" id="UP000005143">
    <property type="component" value="Unassembled WGS sequence"/>
</dbReference>
<dbReference type="Pfam" id="PF08241">
    <property type="entry name" value="Methyltransf_11"/>
    <property type="match status" value="1"/>
</dbReference>
<organism evidence="5 6">
    <name type="scientific">Patulibacter medicamentivorans</name>
    <dbReference type="NCBI Taxonomy" id="1097667"/>
    <lineage>
        <taxon>Bacteria</taxon>
        <taxon>Bacillati</taxon>
        <taxon>Actinomycetota</taxon>
        <taxon>Thermoleophilia</taxon>
        <taxon>Solirubrobacterales</taxon>
        <taxon>Patulibacteraceae</taxon>
        <taxon>Patulibacter</taxon>
    </lineage>
</organism>
<feature type="domain" description="Methyltransferase type 11" evidence="4">
    <location>
        <begin position="80"/>
        <end position="186"/>
    </location>
</feature>
<dbReference type="Gene3D" id="3.40.50.150">
    <property type="entry name" value="Vaccinia Virus protein VP39"/>
    <property type="match status" value="1"/>
</dbReference>